<reference evidence="2" key="1">
    <citation type="submission" date="2020-11" db="EMBL/GenBank/DDBJ databases">
        <authorList>
            <consortium name="DOE Joint Genome Institute"/>
            <person name="Ahrendt S."/>
            <person name="Riley R."/>
            <person name="Andreopoulos W."/>
            <person name="Labutti K."/>
            <person name="Pangilinan J."/>
            <person name="Ruiz-Duenas F.J."/>
            <person name="Barrasa J.M."/>
            <person name="Sanchez-Garcia M."/>
            <person name="Camarero S."/>
            <person name="Miyauchi S."/>
            <person name="Serrano A."/>
            <person name="Linde D."/>
            <person name="Babiker R."/>
            <person name="Drula E."/>
            <person name="Ayuso-Fernandez I."/>
            <person name="Pacheco R."/>
            <person name="Padilla G."/>
            <person name="Ferreira P."/>
            <person name="Barriuso J."/>
            <person name="Kellner H."/>
            <person name="Castanera R."/>
            <person name="Alfaro M."/>
            <person name="Ramirez L."/>
            <person name="Pisabarro A.G."/>
            <person name="Kuo A."/>
            <person name="Tritt A."/>
            <person name="Lipzen A."/>
            <person name="He G."/>
            <person name="Yan M."/>
            <person name="Ng V."/>
            <person name="Cullen D."/>
            <person name="Martin F."/>
            <person name="Rosso M.-N."/>
            <person name="Henrissat B."/>
            <person name="Hibbett D."/>
            <person name="Martinez A.T."/>
            <person name="Grigoriev I.V."/>
        </authorList>
    </citation>
    <scope>NUCLEOTIDE SEQUENCE</scope>
    <source>
        <strain evidence="2">MF-IS2</strain>
    </source>
</reference>
<feature type="compositionally biased region" description="Low complexity" evidence="1">
    <location>
        <begin position="122"/>
        <end position="133"/>
    </location>
</feature>
<dbReference type="Proteomes" id="UP000807342">
    <property type="component" value="Unassembled WGS sequence"/>
</dbReference>
<dbReference type="AlphaFoldDB" id="A0A9P5WXM1"/>
<accession>A0A9P5WXM1</accession>
<evidence type="ECO:0000313" key="3">
    <source>
        <dbReference type="Proteomes" id="UP000807342"/>
    </source>
</evidence>
<sequence length="201" mass="21927">MNPNWIKLWLRELSKVQEWEEVLGQSSKPTSMPPPPWTDDSDINWFLQMAWTKAPYAHVYTYGVYHHSAFTMLLMLGQSAQYGLRKITGTENYTHAYLHCNPLDTCTCLGPCHSDGRTISHHSPLLSSSSSISKEPTNDHDNDHSSSSTLSSSNESSSDASSSSSSSSADEQSKLSSSSSSASATNSSKGTDYLSYPSDSG</sequence>
<proteinExistence type="predicted"/>
<evidence type="ECO:0000256" key="1">
    <source>
        <dbReference type="SAM" id="MobiDB-lite"/>
    </source>
</evidence>
<gene>
    <name evidence="2" type="ORF">P691DRAFT_768889</name>
</gene>
<feature type="region of interest" description="Disordered" evidence="1">
    <location>
        <begin position="122"/>
        <end position="201"/>
    </location>
</feature>
<comment type="caution">
    <text evidence="2">The sequence shown here is derived from an EMBL/GenBank/DDBJ whole genome shotgun (WGS) entry which is preliminary data.</text>
</comment>
<evidence type="ECO:0000313" key="2">
    <source>
        <dbReference type="EMBL" id="KAF9439784.1"/>
    </source>
</evidence>
<organism evidence="2 3">
    <name type="scientific">Macrolepiota fuliginosa MF-IS2</name>
    <dbReference type="NCBI Taxonomy" id="1400762"/>
    <lineage>
        <taxon>Eukaryota</taxon>
        <taxon>Fungi</taxon>
        <taxon>Dikarya</taxon>
        <taxon>Basidiomycota</taxon>
        <taxon>Agaricomycotina</taxon>
        <taxon>Agaricomycetes</taxon>
        <taxon>Agaricomycetidae</taxon>
        <taxon>Agaricales</taxon>
        <taxon>Agaricineae</taxon>
        <taxon>Agaricaceae</taxon>
        <taxon>Macrolepiota</taxon>
    </lineage>
</organism>
<dbReference type="EMBL" id="MU153430">
    <property type="protein sequence ID" value="KAF9439784.1"/>
    <property type="molecule type" value="Genomic_DNA"/>
</dbReference>
<protein>
    <submittedName>
        <fullName evidence="2">Uncharacterized protein</fullName>
    </submittedName>
</protein>
<keyword evidence="3" id="KW-1185">Reference proteome</keyword>
<feature type="compositionally biased region" description="Low complexity" evidence="1">
    <location>
        <begin position="145"/>
        <end position="189"/>
    </location>
</feature>
<name>A0A9P5WXM1_9AGAR</name>